<evidence type="ECO:0000313" key="1">
    <source>
        <dbReference type="EMBL" id="ADI15021.1"/>
    </source>
</evidence>
<evidence type="ECO:0000313" key="2">
    <source>
        <dbReference type="Proteomes" id="UP000000379"/>
    </source>
</evidence>
<keyword evidence="2" id="KW-1185">Reference proteome</keyword>
<reference evidence="1 2" key="2">
    <citation type="journal article" date="2011" name="Stand. Genomic Sci.">
        <title>Complete genome sequence of Truepera radiovictrix type strain (RQ-24).</title>
        <authorList>
            <person name="Ivanova N."/>
            <person name="Rohde C."/>
            <person name="Munk C."/>
            <person name="Nolan M."/>
            <person name="Lucas S."/>
            <person name="Del Rio T.G."/>
            <person name="Tice H."/>
            <person name="Deshpande S."/>
            <person name="Cheng J.F."/>
            <person name="Tapia R."/>
            <person name="Han C."/>
            <person name="Goodwin L."/>
            <person name="Pitluck S."/>
            <person name="Liolios K."/>
            <person name="Mavromatis K."/>
            <person name="Mikhailova N."/>
            <person name="Pati A."/>
            <person name="Chen A."/>
            <person name="Palaniappan K."/>
            <person name="Land M."/>
            <person name="Hauser L."/>
            <person name="Chang Y.J."/>
            <person name="Jeffries C.D."/>
            <person name="Brambilla E."/>
            <person name="Rohde M."/>
            <person name="Goker M."/>
            <person name="Tindall B.J."/>
            <person name="Woyke T."/>
            <person name="Bristow J."/>
            <person name="Eisen J.A."/>
            <person name="Markowitz V."/>
            <person name="Hugenholtz P."/>
            <person name="Kyrpides N.C."/>
            <person name="Klenk H.P."/>
            <person name="Lapidus A."/>
        </authorList>
    </citation>
    <scope>NUCLEOTIDE SEQUENCE [LARGE SCALE GENOMIC DNA]</scope>
    <source>
        <strain evidence="2">DSM 17093 / CIP 108686 / LMG 22925 / RQ-24</strain>
    </source>
</reference>
<dbReference type="HOGENOM" id="CLU_1618285_0_0_0"/>
<sequence length="164" mass="17805">MRGVDATVATVAEHQGRGLRYMLGQLPGARKGFSAWAAWVRSAFEVSLSPWREPSPLSSSSRVWVAAPLLEEAVDDLLTALAPWPWRQARAAQLAASLRASLEGALGRPARVSDLFSNWTVAWLAARPEAERPLAERLLRELSLQPGALSERPSGARHAHLPSA</sequence>
<dbReference type="KEGG" id="tra:Trad_1905"/>
<protein>
    <submittedName>
        <fullName evidence="1">Uncharacterized protein</fullName>
    </submittedName>
</protein>
<dbReference type="Proteomes" id="UP000000379">
    <property type="component" value="Chromosome"/>
</dbReference>
<gene>
    <name evidence="1" type="ordered locus">Trad_1905</name>
</gene>
<organism evidence="1 2">
    <name type="scientific">Truepera radiovictrix (strain DSM 17093 / CIP 108686 / LMG 22925 / RQ-24)</name>
    <dbReference type="NCBI Taxonomy" id="649638"/>
    <lineage>
        <taxon>Bacteria</taxon>
        <taxon>Thermotogati</taxon>
        <taxon>Deinococcota</taxon>
        <taxon>Deinococci</taxon>
        <taxon>Trueperales</taxon>
        <taxon>Trueperaceae</taxon>
        <taxon>Truepera</taxon>
    </lineage>
</organism>
<accession>D7CQN7</accession>
<reference evidence="2" key="1">
    <citation type="submission" date="2010-05" db="EMBL/GenBank/DDBJ databases">
        <title>The complete genome of Truepera radiovictris DSM 17093.</title>
        <authorList>
            <consortium name="US DOE Joint Genome Institute (JGI-PGF)"/>
            <person name="Lucas S."/>
            <person name="Copeland A."/>
            <person name="Lapidus A."/>
            <person name="Glavina del Rio T."/>
            <person name="Dalin E."/>
            <person name="Tice H."/>
            <person name="Bruce D."/>
            <person name="Goodwin L."/>
            <person name="Pitluck S."/>
            <person name="Kyrpides N."/>
            <person name="Mavromatis K."/>
            <person name="Ovchinnikova G."/>
            <person name="Munk A.C."/>
            <person name="Detter J.C."/>
            <person name="Han C."/>
            <person name="Tapia R."/>
            <person name="Land M."/>
            <person name="Hauser L."/>
            <person name="Markowitz V."/>
            <person name="Cheng J.-F."/>
            <person name="Hugenholtz P."/>
            <person name="Woyke T."/>
            <person name="Wu D."/>
            <person name="Tindall B."/>
            <person name="Pomrenke H.G."/>
            <person name="Brambilla E."/>
            <person name="Klenk H.-P."/>
            <person name="Eisen J.A."/>
        </authorList>
    </citation>
    <scope>NUCLEOTIDE SEQUENCE [LARGE SCALE GENOMIC DNA]</scope>
    <source>
        <strain evidence="2">DSM 17093 / CIP 108686 / LMG 22925 / RQ-24</strain>
    </source>
</reference>
<dbReference type="EMBL" id="CP002049">
    <property type="protein sequence ID" value="ADI15021.1"/>
    <property type="molecule type" value="Genomic_DNA"/>
</dbReference>
<dbReference type="AlphaFoldDB" id="D7CQN7"/>
<proteinExistence type="predicted"/>
<name>D7CQN7_TRURR</name>